<protein>
    <recommendedName>
        <fullName evidence="4">ABC transporter permease</fullName>
    </recommendedName>
</protein>
<gene>
    <name evidence="2" type="ORF">GR328_13065</name>
</gene>
<evidence type="ECO:0000313" key="2">
    <source>
        <dbReference type="EMBL" id="MXQ12376.1"/>
    </source>
</evidence>
<dbReference type="RefSeq" id="WP_160884963.1">
    <property type="nucleotide sequence ID" value="NZ_WURB01000008.1"/>
</dbReference>
<reference evidence="2 3" key="2">
    <citation type="submission" date="2020-01" db="EMBL/GenBank/DDBJ databases">
        <title>Microvirga sp. nov., an arsenate reduction bacterium isolated from Tibet hotspring sediments.</title>
        <authorList>
            <person name="Xian W.-D."/>
            <person name="Li W.-J."/>
        </authorList>
    </citation>
    <scope>NUCLEOTIDE SEQUENCE [LARGE SCALE GENOMIC DNA]</scope>
    <source>
        <strain evidence="2 3">KCTC 23863</strain>
    </source>
</reference>
<accession>A0A7X3MSK8</accession>
<sequence length="55" mass="6192">MAGPPSSSLRKDFRIFRDPGFLVTLVLIGLLAAVGTYILIHASNEYGIPIREYWR</sequence>
<name>A0A7X3MSK8_9HYPH</name>
<dbReference type="EMBL" id="WURB01000008">
    <property type="protein sequence ID" value="MXQ12376.1"/>
    <property type="molecule type" value="Genomic_DNA"/>
</dbReference>
<keyword evidence="1" id="KW-0812">Transmembrane</keyword>
<keyword evidence="3" id="KW-1185">Reference proteome</keyword>
<reference evidence="2 3" key="1">
    <citation type="submission" date="2019-12" db="EMBL/GenBank/DDBJ databases">
        <authorList>
            <person name="Yuan C.-G."/>
        </authorList>
    </citation>
    <scope>NUCLEOTIDE SEQUENCE [LARGE SCALE GENOMIC DNA]</scope>
    <source>
        <strain evidence="2 3">KCTC 23863</strain>
    </source>
</reference>
<evidence type="ECO:0000313" key="3">
    <source>
        <dbReference type="Proteomes" id="UP000436483"/>
    </source>
</evidence>
<proteinExistence type="predicted"/>
<feature type="transmembrane region" description="Helical" evidence="1">
    <location>
        <begin position="21"/>
        <end position="40"/>
    </location>
</feature>
<keyword evidence="1" id="KW-1133">Transmembrane helix</keyword>
<dbReference type="Proteomes" id="UP000436483">
    <property type="component" value="Unassembled WGS sequence"/>
</dbReference>
<comment type="caution">
    <text evidence="2">The sequence shown here is derived from an EMBL/GenBank/DDBJ whole genome shotgun (WGS) entry which is preliminary data.</text>
</comment>
<organism evidence="2 3">
    <name type="scientific">Microvirga makkahensis</name>
    <dbReference type="NCBI Taxonomy" id="1128670"/>
    <lineage>
        <taxon>Bacteria</taxon>
        <taxon>Pseudomonadati</taxon>
        <taxon>Pseudomonadota</taxon>
        <taxon>Alphaproteobacteria</taxon>
        <taxon>Hyphomicrobiales</taxon>
        <taxon>Methylobacteriaceae</taxon>
        <taxon>Microvirga</taxon>
    </lineage>
</organism>
<evidence type="ECO:0000256" key="1">
    <source>
        <dbReference type="SAM" id="Phobius"/>
    </source>
</evidence>
<evidence type="ECO:0008006" key="4">
    <source>
        <dbReference type="Google" id="ProtNLM"/>
    </source>
</evidence>
<dbReference type="OrthoDB" id="9895399at2"/>
<dbReference type="AlphaFoldDB" id="A0A7X3MSK8"/>
<keyword evidence="1" id="KW-0472">Membrane</keyword>